<dbReference type="Proteomes" id="UP000294746">
    <property type="component" value="Unassembled WGS sequence"/>
</dbReference>
<dbReference type="InterPro" id="IPR037294">
    <property type="entry name" value="ABC_BtuC-like"/>
</dbReference>
<evidence type="ECO:0000256" key="2">
    <source>
        <dbReference type="ARBA" id="ARBA00007935"/>
    </source>
</evidence>
<dbReference type="Gene3D" id="1.10.3470.10">
    <property type="entry name" value="ABC transporter involved in vitamin B12 uptake, BtuC"/>
    <property type="match status" value="1"/>
</dbReference>
<comment type="similarity">
    <text evidence="2">Belongs to the binding-protein-dependent transport system permease family. FecCD subfamily.</text>
</comment>
<feature type="transmembrane region" description="Helical" evidence="8">
    <location>
        <begin position="278"/>
        <end position="299"/>
    </location>
</feature>
<dbReference type="GO" id="GO:0033214">
    <property type="term" value="P:siderophore-iron import into cell"/>
    <property type="evidence" value="ECO:0007669"/>
    <property type="project" value="TreeGrafter"/>
</dbReference>
<accession>A0A4R2SFC6</accession>
<evidence type="ECO:0000256" key="8">
    <source>
        <dbReference type="SAM" id="Phobius"/>
    </source>
</evidence>
<dbReference type="SUPFAM" id="SSF81345">
    <property type="entry name" value="ABC transporter involved in vitamin B12 uptake, BtuC"/>
    <property type="match status" value="1"/>
</dbReference>
<feature type="transmembrane region" description="Helical" evidence="8">
    <location>
        <begin position="12"/>
        <end position="32"/>
    </location>
</feature>
<feature type="transmembrane region" description="Helical" evidence="8">
    <location>
        <begin position="120"/>
        <end position="139"/>
    </location>
</feature>
<keyword evidence="6 8" id="KW-1133">Transmembrane helix</keyword>
<dbReference type="RefSeq" id="WP_131848003.1">
    <property type="nucleotide sequence ID" value="NZ_SLXV01000005.1"/>
</dbReference>
<gene>
    <name evidence="9" type="ORF">EDD57_10596</name>
</gene>
<reference evidence="9 10" key="1">
    <citation type="submission" date="2019-03" db="EMBL/GenBank/DDBJ databases">
        <title>Genomic Encyclopedia of Type Strains, Phase IV (KMG-IV): sequencing the most valuable type-strain genomes for metagenomic binning, comparative biology and taxonomic classification.</title>
        <authorList>
            <person name="Goeker M."/>
        </authorList>
    </citation>
    <scope>NUCLEOTIDE SEQUENCE [LARGE SCALE GENOMIC DNA]</scope>
    <source>
        <strain evidence="9 10">DSM 46831</strain>
    </source>
</reference>
<evidence type="ECO:0000313" key="9">
    <source>
        <dbReference type="EMBL" id="TCP69911.1"/>
    </source>
</evidence>
<dbReference type="AlphaFoldDB" id="A0A4R2SFC6"/>
<evidence type="ECO:0000313" key="10">
    <source>
        <dbReference type="Proteomes" id="UP000294746"/>
    </source>
</evidence>
<keyword evidence="10" id="KW-1185">Reference proteome</keyword>
<comment type="subcellular location">
    <subcellularLocation>
        <location evidence="1">Cell membrane</location>
        <topology evidence="1">Multi-pass membrane protein</topology>
    </subcellularLocation>
</comment>
<proteinExistence type="inferred from homology"/>
<feature type="transmembrane region" description="Helical" evidence="8">
    <location>
        <begin position="311"/>
        <end position="331"/>
    </location>
</feature>
<dbReference type="GO" id="GO:0022857">
    <property type="term" value="F:transmembrane transporter activity"/>
    <property type="evidence" value="ECO:0007669"/>
    <property type="project" value="InterPro"/>
</dbReference>
<keyword evidence="7 8" id="KW-0472">Membrane</keyword>
<name>A0A4R2SFC6_9BACL</name>
<dbReference type="FunFam" id="1.10.3470.10:FF:000001">
    <property type="entry name" value="Vitamin B12 ABC transporter permease BtuC"/>
    <property type="match status" value="1"/>
</dbReference>
<evidence type="ECO:0000256" key="4">
    <source>
        <dbReference type="ARBA" id="ARBA00022475"/>
    </source>
</evidence>
<evidence type="ECO:0000256" key="6">
    <source>
        <dbReference type="ARBA" id="ARBA00022989"/>
    </source>
</evidence>
<dbReference type="GO" id="GO:0005886">
    <property type="term" value="C:plasma membrane"/>
    <property type="evidence" value="ECO:0007669"/>
    <property type="project" value="UniProtKB-SubCell"/>
</dbReference>
<dbReference type="EMBL" id="SLXV01000005">
    <property type="protein sequence ID" value="TCP69911.1"/>
    <property type="molecule type" value="Genomic_DNA"/>
</dbReference>
<dbReference type="PANTHER" id="PTHR30472:SF65">
    <property type="entry name" value="SIDEROPHORE TRANSPORT SYSTEM PERMEASE PROTEIN YFIZ-RELATED"/>
    <property type="match status" value="1"/>
</dbReference>
<dbReference type="OrthoDB" id="9811721at2"/>
<organism evidence="9 10">
    <name type="scientific">Baia soyae</name>
    <dbReference type="NCBI Taxonomy" id="1544746"/>
    <lineage>
        <taxon>Bacteria</taxon>
        <taxon>Bacillati</taxon>
        <taxon>Bacillota</taxon>
        <taxon>Bacilli</taxon>
        <taxon>Bacillales</taxon>
        <taxon>Thermoactinomycetaceae</taxon>
        <taxon>Baia</taxon>
    </lineage>
</organism>
<evidence type="ECO:0000256" key="7">
    <source>
        <dbReference type="ARBA" id="ARBA00023136"/>
    </source>
</evidence>
<keyword evidence="3" id="KW-0813">Transport</keyword>
<feature type="transmembrane region" description="Helical" evidence="8">
    <location>
        <begin position="151"/>
        <end position="172"/>
    </location>
</feature>
<feature type="transmembrane region" description="Helical" evidence="8">
    <location>
        <begin position="235"/>
        <end position="266"/>
    </location>
</feature>
<evidence type="ECO:0000256" key="5">
    <source>
        <dbReference type="ARBA" id="ARBA00022692"/>
    </source>
</evidence>
<feature type="transmembrane region" description="Helical" evidence="8">
    <location>
        <begin position="64"/>
        <end position="83"/>
    </location>
</feature>
<dbReference type="InterPro" id="IPR000522">
    <property type="entry name" value="ABC_transptr_permease_BtuC"/>
</dbReference>
<keyword evidence="5 8" id="KW-0812">Transmembrane</keyword>
<protein>
    <submittedName>
        <fullName evidence="9">Iron complex transport system permease protein</fullName>
    </submittedName>
</protein>
<comment type="caution">
    <text evidence="9">The sequence shown here is derived from an EMBL/GenBank/DDBJ whole genome shotgun (WGS) entry which is preliminary data.</text>
</comment>
<keyword evidence="4" id="KW-1003">Cell membrane</keyword>
<dbReference type="Pfam" id="PF01032">
    <property type="entry name" value="FecCD"/>
    <property type="match status" value="1"/>
</dbReference>
<feature type="transmembrane region" description="Helical" evidence="8">
    <location>
        <begin position="95"/>
        <end position="114"/>
    </location>
</feature>
<evidence type="ECO:0000256" key="1">
    <source>
        <dbReference type="ARBA" id="ARBA00004651"/>
    </source>
</evidence>
<sequence>MKIYTHQGKWLALIISIFVLILCMLGSVLLGYTDTSIHTAIQAFSHPTGVFDQLVITEVRLPRALIGAAIGGALAVAGALMQALTRNPMASPDFIGVNAGASFFIVAAMMLFSVTSLEAFLWIGLVGSAVTSLAVYLLGSVGSGGLSPLKITLAGAATAMLFASMTQGLLVLDESALDQVMFWLAGSIEGRKLELLQLVVPYLTIGFLIALFLGKSINVLQMGEDVATGLGQKTWLVKLLGLVSIVLLAGSAVSVAGPISFIGVMVPHIVKGLVGNDYRWLVPFSITIGGIVLVLADLAARFVMMPEEVPVGVMTALIGIPFFLAVARRGVGKA</sequence>
<dbReference type="PANTHER" id="PTHR30472">
    <property type="entry name" value="FERRIC ENTEROBACTIN TRANSPORT SYSTEM PERMEASE PROTEIN"/>
    <property type="match status" value="1"/>
</dbReference>
<feature type="transmembrane region" description="Helical" evidence="8">
    <location>
        <begin position="195"/>
        <end position="214"/>
    </location>
</feature>
<evidence type="ECO:0000256" key="3">
    <source>
        <dbReference type="ARBA" id="ARBA00022448"/>
    </source>
</evidence>
<dbReference type="CDD" id="cd06550">
    <property type="entry name" value="TM_ABC_iron-siderophores_like"/>
    <property type="match status" value="1"/>
</dbReference>